<name>A0AAV1T6S5_9STRA</name>
<feature type="compositionally biased region" description="Low complexity" evidence="1">
    <location>
        <begin position="294"/>
        <end position="309"/>
    </location>
</feature>
<feature type="region of interest" description="Disordered" evidence="1">
    <location>
        <begin position="268"/>
        <end position="315"/>
    </location>
</feature>
<comment type="caution">
    <text evidence="2">The sequence shown here is derived from an EMBL/GenBank/DDBJ whole genome shotgun (WGS) entry which is preliminary data.</text>
</comment>
<dbReference type="Proteomes" id="UP001162060">
    <property type="component" value="Unassembled WGS sequence"/>
</dbReference>
<accession>A0AAV1T6S5</accession>
<gene>
    <name evidence="2" type="ORF">PM001_LOCUS2024</name>
</gene>
<proteinExistence type="predicted"/>
<feature type="region of interest" description="Disordered" evidence="1">
    <location>
        <begin position="84"/>
        <end position="140"/>
    </location>
</feature>
<organism evidence="2 3">
    <name type="scientific">Peronospora matthiolae</name>
    <dbReference type="NCBI Taxonomy" id="2874970"/>
    <lineage>
        <taxon>Eukaryota</taxon>
        <taxon>Sar</taxon>
        <taxon>Stramenopiles</taxon>
        <taxon>Oomycota</taxon>
        <taxon>Peronosporomycetes</taxon>
        <taxon>Peronosporales</taxon>
        <taxon>Peronosporaceae</taxon>
        <taxon>Peronospora</taxon>
    </lineage>
</organism>
<feature type="compositionally biased region" description="Polar residues" evidence="1">
    <location>
        <begin position="350"/>
        <end position="360"/>
    </location>
</feature>
<feature type="compositionally biased region" description="Basic and acidic residues" evidence="1">
    <location>
        <begin position="84"/>
        <end position="102"/>
    </location>
</feature>
<evidence type="ECO:0000313" key="2">
    <source>
        <dbReference type="EMBL" id="CAK7900177.1"/>
    </source>
</evidence>
<protein>
    <submittedName>
        <fullName evidence="2">Uncharacterized protein</fullName>
    </submittedName>
</protein>
<feature type="region of interest" description="Disordered" evidence="1">
    <location>
        <begin position="337"/>
        <end position="418"/>
    </location>
</feature>
<dbReference type="EMBL" id="CAKLBY020000016">
    <property type="protein sequence ID" value="CAK7900177.1"/>
    <property type="molecule type" value="Genomic_DNA"/>
</dbReference>
<dbReference type="AlphaFoldDB" id="A0AAV1T6S5"/>
<feature type="compositionally biased region" description="Acidic residues" evidence="1">
    <location>
        <begin position="118"/>
        <end position="139"/>
    </location>
</feature>
<evidence type="ECO:0000313" key="3">
    <source>
        <dbReference type="Proteomes" id="UP001162060"/>
    </source>
</evidence>
<reference evidence="2" key="1">
    <citation type="submission" date="2024-01" db="EMBL/GenBank/DDBJ databases">
        <authorList>
            <person name="Webb A."/>
        </authorList>
    </citation>
    <scope>NUCLEOTIDE SEQUENCE</scope>
    <source>
        <strain evidence="2">Pm1</strain>
    </source>
</reference>
<sequence length="418" mass="46369">MEGSESVQTLIDRFERMARAHVSPPASNSRFVSKRKTRAMLESSDLPVKNIIHCMNRQRLCGLPTPVHMVAEQEKETVEVREKVLDEEESAKSKEELLKEGGTELTGEELLDVKDAAEELWGEEETPEPEEEVLDGDEQEAARADPYGSVACKDRAADTLHPDDTTTHSSYDTIKSAFYDIAPCSPSASSTASTGSLDSFFNSFDSCLPEQLQTAGETSAEGFRAVRPAAIDCSRRSTFYEDRRPVMTSKLTPPIQYRRRMLTRMPSSTNTTVLAYKSESPRPFLKSERGVTASSPSTRTPSTSSSTPRYMDYDSAPRFVATKAWNMERRRQLEERHRIQATKNARPPKSSKQSSPTIRVNGTGPPEAGSTTTTCESDGIIQTKFGRTCSMPGISSSTQRTRQLRRCQSRKSPCPSAP</sequence>
<evidence type="ECO:0000256" key="1">
    <source>
        <dbReference type="SAM" id="MobiDB-lite"/>
    </source>
</evidence>